<evidence type="ECO:0000256" key="1">
    <source>
        <dbReference type="ARBA" id="ARBA00004586"/>
    </source>
</evidence>
<dbReference type="Proteomes" id="UP000887581">
    <property type="component" value="Unplaced"/>
</dbReference>
<dbReference type="GO" id="GO:0071816">
    <property type="term" value="P:tail-anchored membrane protein insertion into ER membrane"/>
    <property type="evidence" value="ECO:0007669"/>
    <property type="project" value="InterPro"/>
</dbReference>
<feature type="transmembrane region" description="Helical" evidence="7">
    <location>
        <begin position="149"/>
        <end position="167"/>
    </location>
</feature>
<dbReference type="Pfam" id="PF04420">
    <property type="entry name" value="CHD5"/>
    <property type="match status" value="1"/>
</dbReference>
<dbReference type="InterPro" id="IPR028945">
    <property type="entry name" value="Get1"/>
</dbReference>
<accession>A0A915PKB8</accession>
<evidence type="ECO:0000256" key="5">
    <source>
        <dbReference type="ARBA" id="ARBA00022989"/>
    </source>
</evidence>
<evidence type="ECO:0000256" key="2">
    <source>
        <dbReference type="ARBA" id="ARBA00010799"/>
    </source>
</evidence>
<keyword evidence="5 7" id="KW-1133">Transmembrane helix</keyword>
<sequence>MGCSTFAVIVNRWYTEKMNVLACFFAVYIFAHWMVFTRWLARKIKEMKSELDMLSPTAHFAAYFKKERNLKQLLADLNALTVEREKESGILSTLLLVVSGIIIQFVAISLMIYSRNVIIGYINSSYFWPFNFLLYIPNISAPISGDDKIEGTPMTLFSFLSLVTFVWKTAYSKPYGVTKLKM</sequence>
<dbReference type="GO" id="GO:0043495">
    <property type="term" value="F:protein-membrane adaptor activity"/>
    <property type="evidence" value="ECO:0007669"/>
    <property type="project" value="TreeGrafter"/>
</dbReference>
<evidence type="ECO:0000256" key="6">
    <source>
        <dbReference type="ARBA" id="ARBA00023136"/>
    </source>
</evidence>
<evidence type="ECO:0000313" key="9">
    <source>
        <dbReference type="WBParaSite" id="sdigi.contig126.g4858.t1"/>
    </source>
</evidence>
<feature type="transmembrane region" description="Helical" evidence="7">
    <location>
        <begin position="90"/>
        <end position="112"/>
    </location>
</feature>
<evidence type="ECO:0000256" key="4">
    <source>
        <dbReference type="ARBA" id="ARBA00022824"/>
    </source>
</evidence>
<dbReference type="GO" id="GO:0043529">
    <property type="term" value="C:GET complex"/>
    <property type="evidence" value="ECO:0007669"/>
    <property type="project" value="TreeGrafter"/>
</dbReference>
<dbReference type="WBParaSite" id="sdigi.contig126.g4858.t1">
    <property type="protein sequence ID" value="sdigi.contig126.g4858.t1"/>
    <property type="gene ID" value="sdigi.contig126.g4858"/>
</dbReference>
<organism evidence="8 9">
    <name type="scientific">Setaria digitata</name>
    <dbReference type="NCBI Taxonomy" id="48799"/>
    <lineage>
        <taxon>Eukaryota</taxon>
        <taxon>Metazoa</taxon>
        <taxon>Ecdysozoa</taxon>
        <taxon>Nematoda</taxon>
        <taxon>Chromadorea</taxon>
        <taxon>Rhabditida</taxon>
        <taxon>Spirurina</taxon>
        <taxon>Spiruromorpha</taxon>
        <taxon>Filarioidea</taxon>
        <taxon>Setariidae</taxon>
        <taxon>Setaria</taxon>
    </lineage>
</organism>
<feature type="transmembrane region" description="Helical" evidence="7">
    <location>
        <begin position="118"/>
        <end position="137"/>
    </location>
</feature>
<keyword evidence="3 7" id="KW-0812">Transmembrane</keyword>
<keyword evidence="8" id="KW-1185">Reference proteome</keyword>
<evidence type="ECO:0000313" key="8">
    <source>
        <dbReference type="Proteomes" id="UP000887581"/>
    </source>
</evidence>
<comment type="similarity">
    <text evidence="2">Belongs to the WRB/GET1 family.</text>
</comment>
<keyword evidence="6 7" id="KW-0472">Membrane</keyword>
<evidence type="ECO:0000256" key="3">
    <source>
        <dbReference type="ARBA" id="ARBA00022692"/>
    </source>
</evidence>
<dbReference type="PANTHER" id="PTHR42650:SF1">
    <property type="entry name" value="GUIDED ENTRY OF TAIL-ANCHORED PROTEINS FACTOR 1"/>
    <property type="match status" value="1"/>
</dbReference>
<protein>
    <submittedName>
        <fullName evidence="9">Tail-anchored protein insertion receptor WRB</fullName>
    </submittedName>
</protein>
<keyword evidence="4" id="KW-0256">Endoplasmic reticulum</keyword>
<proteinExistence type="inferred from homology"/>
<dbReference type="GO" id="GO:0005789">
    <property type="term" value="C:endoplasmic reticulum membrane"/>
    <property type="evidence" value="ECO:0007669"/>
    <property type="project" value="UniProtKB-SubCell"/>
</dbReference>
<feature type="transmembrane region" description="Helical" evidence="7">
    <location>
        <begin position="18"/>
        <end position="41"/>
    </location>
</feature>
<name>A0A915PKB8_9BILA</name>
<dbReference type="PANTHER" id="PTHR42650">
    <property type="entry name" value="TAIL-ANCHORED PROTEIN INSERTION RECEPTOR WRB"/>
    <property type="match status" value="1"/>
</dbReference>
<reference evidence="9" key="1">
    <citation type="submission" date="2022-11" db="UniProtKB">
        <authorList>
            <consortium name="WormBaseParasite"/>
        </authorList>
    </citation>
    <scope>IDENTIFICATION</scope>
</reference>
<dbReference type="AlphaFoldDB" id="A0A915PKB8"/>
<comment type="subcellular location">
    <subcellularLocation>
        <location evidence="1">Endoplasmic reticulum membrane</location>
    </subcellularLocation>
</comment>
<evidence type="ECO:0000256" key="7">
    <source>
        <dbReference type="SAM" id="Phobius"/>
    </source>
</evidence>